<accession>A0ABS9VC45</accession>
<keyword evidence="2" id="KW-1185">Reference proteome</keyword>
<name>A0ABS9VC45_9BACT</name>
<dbReference type="EMBL" id="JAKZGO010000008">
    <property type="protein sequence ID" value="MCH7414014.1"/>
    <property type="molecule type" value="Genomic_DNA"/>
</dbReference>
<comment type="caution">
    <text evidence="1">The sequence shown here is derived from an EMBL/GenBank/DDBJ whole genome shotgun (WGS) entry which is preliminary data.</text>
</comment>
<dbReference type="RefSeq" id="WP_241412244.1">
    <property type="nucleotide sequence ID" value="NZ_JAKZGO010000008.1"/>
</dbReference>
<reference evidence="1" key="1">
    <citation type="submission" date="2022-03" db="EMBL/GenBank/DDBJ databases">
        <title>De novo assembled genomes of Belliella spp. (Cyclobacteriaceae) strains.</title>
        <authorList>
            <person name="Szabo A."/>
            <person name="Korponai K."/>
            <person name="Felfoldi T."/>
        </authorList>
    </citation>
    <scope>NUCLEOTIDE SEQUENCE</scope>
    <source>
        <strain evidence="1">DSM 111903</strain>
    </source>
</reference>
<protein>
    <submittedName>
        <fullName evidence="1">DUF4249 domain-containing protein</fullName>
    </submittedName>
</protein>
<evidence type="ECO:0000313" key="1">
    <source>
        <dbReference type="EMBL" id="MCH7414014.1"/>
    </source>
</evidence>
<gene>
    <name evidence="1" type="ORF">MM213_10985</name>
</gene>
<evidence type="ECO:0000313" key="2">
    <source>
        <dbReference type="Proteomes" id="UP001165430"/>
    </source>
</evidence>
<sequence length="299" mass="34548">MKSYQTFPALLILILGLVSFSCETVVDVDIPFDRPQVTLTTVLKANEFPKVRLSFSKHALDNNYIYEPIKNAQVFLESEGVTYELEFEEENGIYKNLNFLIQEGKQYKVIANVPNYQPVTAIETIPEIVPIKTFTFNGEIQKDFWSVEQDITITFDDPIGENFYEIYGYANVKTTFEDQFGNEQQHTSFYSLQLNPKNPTYQNDYRFDNAILINDRLFEGQEAILDMFSYGTFFTLEGDVEIFIVLKSVSESYYKFHTTYGLQWWNDGDPFAQPVQVFANIQNGIGIITGEASYVYQVK</sequence>
<dbReference type="Proteomes" id="UP001165430">
    <property type="component" value="Unassembled WGS sequence"/>
</dbReference>
<organism evidence="1 2">
    <name type="scientific">Belliella alkalica</name>
    <dbReference type="NCBI Taxonomy" id="1730871"/>
    <lineage>
        <taxon>Bacteria</taxon>
        <taxon>Pseudomonadati</taxon>
        <taxon>Bacteroidota</taxon>
        <taxon>Cytophagia</taxon>
        <taxon>Cytophagales</taxon>
        <taxon>Cyclobacteriaceae</taxon>
        <taxon>Belliella</taxon>
    </lineage>
</organism>
<proteinExistence type="predicted"/>
<dbReference type="PROSITE" id="PS51257">
    <property type="entry name" value="PROKAR_LIPOPROTEIN"/>
    <property type="match status" value="1"/>
</dbReference>